<evidence type="ECO:0000259" key="5">
    <source>
        <dbReference type="Pfam" id="PF20464"/>
    </source>
</evidence>
<proteinExistence type="predicted"/>
<accession>C2BFQ3</accession>
<keyword evidence="8" id="KW-1185">Reference proteome</keyword>
<dbReference type="HOGENOM" id="CLU_731237_0_0_9"/>
<dbReference type="Proteomes" id="UP000005984">
    <property type="component" value="Unassembled WGS sequence"/>
</dbReference>
<protein>
    <recommendedName>
        <fullName evidence="1">site-specific DNA-methyltransferase (adenine-specific)</fullName>
        <ecNumber evidence="1">2.1.1.72</ecNumber>
    </recommendedName>
</protein>
<evidence type="ECO:0000256" key="4">
    <source>
        <dbReference type="ARBA" id="ARBA00047942"/>
    </source>
</evidence>
<name>C2BFQ3_9FIRM</name>
<dbReference type="SUPFAM" id="SSF53335">
    <property type="entry name" value="S-adenosyl-L-methionine-dependent methyltransferases"/>
    <property type="match status" value="1"/>
</dbReference>
<dbReference type="eggNOG" id="COG0286">
    <property type="taxonomic scope" value="Bacteria"/>
</dbReference>
<dbReference type="GO" id="GO:0032259">
    <property type="term" value="P:methylation"/>
    <property type="evidence" value="ECO:0007669"/>
    <property type="project" value="UniProtKB-KW"/>
</dbReference>
<evidence type="ECO:0000256" key="2">
    <source>
        <dbReference type="ARBA" id="ARBA00022603"/>
    </source>
</evidence>
<dbReference type="InterPro" id="IPR029063">
    <property type="entry name" value="SAM-dependent_MTases_sf"/>
</dbReference>
<dbReference type="InterPro" id="IPR050953">
    <property type="entry name" value="N4_N6_ade-DNA_methylase"/>
</dbReference>
<dbReference type="PANTHER" id="PTHR33841">
    <property type="entry name" value="DNA METHYLTRANSFERASE YEEA-RELATED"/>
    <property type="match status" value="1"/>
</dbReference>
<organism evidence="7 8">
    <name type="scientific">Anaerococcus lactolyticus ATCC 51172</name>
    <dbReference type="NCBI Taxonomy" id="525254"/>
    <lineage>
        <taxon>Bacteria</taxon>
        <taxon>Bacillati</taxon>
        <taxon>Bacillota</taxon>
        <taxon>Tissierellia</taxon>
        <taxon>Tissierellales</taxon>
        <taxon>Peptoniphilaceae</taxon>
        <taxon>Anaerococcus</taxon>
    </lineage>
</organism>
<dbReference type="Pfam" id="PF20465">
    <property type="entry name" value="MmeI_hel"/>
    <property type="match status" value="1"/>
</dbReference>
<keyword evidence="3" id="KW-0808">Transferase</keyword>
<dbReference type="STRING" id="525254.HMPREF0072_1173"/>
<gene>
    <name evidence="7" type="ORF">HMPREF0072_1173</name>
</gene>
<comment type="catalytic activity">
    <reaction evidence="4">
        <text>a 2'-deoxyadenosine in DNA + S-adenosyl-L-methionine = an N(6)-methyl-2'-deoxyadenosine in DNA + S-adenosyl-L-homocysteine + H(+)</text>
        <dbReference type="Rhea" id="RHEA:15197"/>
        <dbReference type="Rhea" id="RHEA-COMP:12418"/>
        <dbReference type="Rhea" id="RHEA-COMP:12419"/>
        <dbReference type="ChEBI" id="CHEBI:15378"/>
        <dbReference type="ChEBI" id="CHEBI:57856"/>
        <dbReference type="ChEBI" id="CHEBI:59789"/>
        <dbReference type="ChEBI" id="CHEBI:90615"/>
        <dbReference type="ChEBI" id="CHEBI:90616"/>
        <dbReference type="EC" id="2.1.1.72"/>
    </reaction>
</comment>
<evidence type="ECO:0000259" key="6">
    <source>
        <dbReference type="Pfam" id="PF20465"/>
    </source>
</evidence>
<keyword evidence="2" id="KW-0489">Methyltransferase</keyword>
<dbReference type="InterPro" id="IPR046817">
    <property type="entry name" value="MmeI_N"/>
</dbReference>
<reference evidence="7 8" key="1">
    <citation type="submission" date="2008-10" db="EMBL/GenBank/DDBJ databases">
        <authorList>
            <person name="Qin X."/>
            <person name="Bachman B."/>
            <person name="Battles P."/>
            <person name="Bell A."/>
            <person name="Bess C."/>
            <person name="Bickham C."/>
            <person name="Chaboub L."/>
            <person name="Chen D."/>
            <person name="Coyle M."/>
            <person name="Deiros D.R."/>
            <person name="Dinh H."/>
            <person name="Forbes L."/>
            <person name="Fowler G."/>
            <person name="Francisco L."/>
            <person name="Fu Q."/>
            <person name="Gubbala S."/>
            <person name="Hale W."/>
            <person name="Han Y."/>
            <person name="Hemphill L."/>
            <person name="Highlander S.K."/>
            <person name="Hirani K."/>
            <person name="Hogues M."/>
            <person name="Jackson L."/>
            <person name="Jakkamsetti A."/>
            <person name="Javaid M."/>
            <person name="Jiang H."/>
            <person name="Korchina V."/>
            <person name="Kovar C."/>
            <person name="Lara F."/>
            <person name="Lee S."/>
            <person name="Mata R."/>
            <person name="Mathew T."/>
            <person name="Moen C."/>
            <person name="Morales K."/>
            <person name="Munidasa M."/>
            <person name="Nazareth L."/>
            <person name="Ngo R."/>
            <person name="Nguyen L."/>
            <person name="Okwuonu G."/>
            <person name="Ongeri F."/>
            <person name="Patil S."/>
            <person name="Petrosino J."/>
            <person name="Pham C."/>
            <person name="Pham P."/>
            <person name="Pu L.-L."/>
            <person name="Puazo M."/>
            <person name="Raj R."/>
            <person name="Reid J."/>
            <person name="Rouhana J."/>
            <person name="Saada N."/>
            <person name="Shang Y."/>
            <person name="Simmons D."/>
            <person name="Thornton R."/>
            <person name="Warren J."/>
            <person name="Weissenberger G."/>
            <person name="Zhang J."/>
            <person name="Zhang L."/>
            <person name="Zhou C."/>
            <person name="Zhu D."/>
            <person name="Muzny D."/>
            <person name="Worley K."/>
            <person name="Gibbs R."/>
        </authorList>
    </citation>
    <scope>NUCLEOTIDE SEQUENCE [LARGE SCALE GENOMIC DNA]</scope>
    <source>
        <strain evidence="7 8">ATCC 51172</strain>
    </source>
</reference>
<evidence type="ECO:0000313" key="8">
    <source>
        <dbReference type="Proteomes" id="UP000005984"/>
    </source>
</evidence>
<dbReference type="AlphaFoldDB" id="C2BFQ3"/>
<sequence length="386" mass="44874">MENVLGVEDPYSYIEFESRIKLDNTSFIDGYIEATHVLIEQKSSNKDLKKPIIQSDGTKLSPFQQAKRYSIELPYSQRPRWIITCNFKEFFIYDMEKPNAEAEIIKLEDLENEVYRLNFIVSEEEDFIKRETQISIDAGEIVASLYDALLREYQHPENEATLHSLNILCVRLVFCLYAEDAGLFGNKNMFHDYLNKYKDSNPRAALINLFRILNQKEEDRDPYEDKDLLAFPYVNGGLFADMDVEIPRLNPNIVDIILNRASLDFDWSKISPTIFGSVFESTLNPETRRSGGMHYTSIKNIHKVIDPLFLDNLKEEFEEIKEIDQVKQKNQRLEDLHNKIANLTFLDPAAGFRVIIVIEANSYVNIRSSRLLPKFKTQKINSWCAA</sequence>
<dbReference type="REBASE" id="30101">
    <property type="entry name" value="Ala51172ORF1173P"/>
</dbReference>
<dbReference type="EMBL" id="ABYO01000196">
    <property type="protein sequence ID" value="EEI86340.1"/>
    <property type="molecule type" value="Genomic_DNA"/>
</dbReference>
<feature type="domain" description="MmeI-like helicase spacer" evidence="6">
    <location>
        <begin position="163"/>
        <end position="239"/>
    </location>
</feature>
<dbReference type="PANTHER" id="PTHR33841:SF1">
    <property type="entry name" value="DNA METHYLTRANSFERASE A"/>
    <property type="match status" value="1"/>
</dbReference>
<dbReference type="GO" id="GO:0009007">
    <property type="term" value="F:site-specific DNA-methyltransferase (adenine-specific) activity"/>
    <property type="evidence" value="ECO:0007669"/>
    <property type="project" value="UniProtKB-EC"/>
</dbReference>
<comment type="caution">
    <text evidence="7">The sequence shown here is derived from an EMBL/GenBank/DDBJ whole genome shotgun (WGS) entry which is preliminary data.</text>
</comment>
<evidence type="ECO:0000256" key="3">
    <source>
        <dbReference type="ARBA" id="ARBA00022679"/>
    </source>
</evidence>
<dbReference type="InterPro" id="IPR046819">
    <property type="entry name" value="MmeI_hel"/>
</dbReference>
<dbReference type="eggNOG" id="COG1002">
    <property type="taxonomic scope" value="Bacteria"/>
</dbReference>
<feature type="domain" description="MmeI-like N-terminal" evidence="5">
    <location>
        <begin position="2"/>
        <end position="151"/>
    </location>
</feature>
<dbReference type="EC" id="2.1.1.72" evidence="1"/>
<evidence type="ECO:0000313" key="7">
    <source>
        <dbReference type="EMBL" id="EEI86340.1"/>
    </source>
</evidence>
<evidence type="ECO:0000256" key="1">
    <source>
        <dbReference type="ARBA" id="ARBA00011900"/>
    </source>
</evidence>
<dbReference type="Pfam" id="PF20464">
    <property type="entry name" value="MmeI_N"/>
    <property type="match status" value="1"/>
</dbReference>